<comment type="similarity">
    <text evidence="2 10">Belongs to the mitochondrial carrier (TC 2.A.29) family.</text>
</comment>
<keyword evidence="5" id="KW-0677">Repeat</keyword>
<dbReference type="GO" id="GO:0006635">
    <property type="term" value="P:fatty acid beta-oxidation"/>
    <property type="evidence" value="ECO:0007669"/>
    <property type="project" value="InterPro"/>
</dbReference>
<dbReference type="OMA" id="LYMVKER"/>
<feature type="repeat" description="Solcar" evidence="9">
    <location>
        <begin position="1"/>
        <end position="88"/>
    </location>
</feature>
<dbReference type="PROSITE" id="PS50920">
    <property type="entry name" value="SOLCAR"/>
    <property type="match status" value="3"/>
</dbReference>
<evidence type="ECO:0000313" key="12">
    <source>
        <dbReference type="EMBL" id="CEL99534.1"/>
    </source>
</evidence>
<gene>
    <name evidence="12" type="ORF">Vbra_20674</name>
</gene>
<dbReference type="GO" id="GO:0005778">
    <property type="term" value="C:peroxisomal membrane"/>
    <property type="evidence" value="ECO:0007669"/>
    <property type="project" value="UniProtKB-SubCell"/>
</dbReference>
<evidence type="ECO:0000256" key="4">
    <source>
        <dbReference type="ARBA" id="ARBA00022692"/>
    </source>
</evidence>
<dbReference type="InterPro" id="IPR023395">
    <property type="entry name" value="MCP_dom_sf"/>
</dbReference>
<accession>A0A0G4EQ32</accession>
<dbReference type="PhylomeDB" id="A0A0G4EQ32"/>
<evidence type="ECO:0000256" key="2">
    <source>
        <dbReference type="ARBA" id="ARBA00006375"/>
    </source>
</evidence>
<keyword evidence="6" id="KW-1133">Transmembrane helix</keyword>
<name>A0A0G4EQ32_VITBC</name>
<dbReference type="VEuPathDB" id="CryptoDB:Vbra_20674"/>
<evidence type="ECO:0000256" key="10">
    <source>
        <dbReference type="RuleBase" id="RU000488"/>
    </source>
</evidence>
<feature type="compositionally biased region" description="Polar residues" evidence="11">
    <location>
        <begin position="297"/>
        <end position="320"/>
    </location>
</feature>
<keyword evidence="8" id="KW-0576">Peroxisome</keyword>
<dbReference type="OrthoDB" id="18574at2759"/>
<evidence type="ECO:0000256" key="7">
    <source>
        <dbReference type="ARBA" id="ARBA00023136"/>
    </source>
</evidence>
<sequence>MDALISATSGGVAAVCSCVALYPVDVILVRYQTRLKEVGGRSGEIFDVVRDALQRGAPSLYRGVDIKMLEALVRNFVYFYWYQFLKGTYERKIGRLNTSANLIMASLAAVLNQCMTAPLEVVTTNLQTSDYTLIPLIANIYKKQGLRGFYRGFLASIVLCSNPAITNAAFDRLKFAVQVVMLVRFQRFRQYKDVFPGGEEEAKRAARTLGLTAIPAIVHSLLTNTTVPSAPGSLPAPATSAAMTPSQLDEELPELTAFQSFIFGALAKALATIVTYPYIRAKVLMQHRSGQRACRDPQSTKGSDPNLVSSSNGSQEVSPQNHDRRPESGRDGVESESADSSANRLGVPPRHHQAPAFNVPHSDSDAGLPFQRFVNPPTPSEFLRDVDTYSVASFCLSEGERDIGDREEYLQAPGPLRLQHMNRNPSSGIVAEEGDGVVNVLVSVIMQEGVIGMYKGLLLQLVKTVLASALLYMIKEKLHRATAKVLRALLRCFMVLFQSKRGGQGHMRAKIGP</sequence>
<keyword evidence="3 10" id="KW-0813">Transport</keyword>
<keyword evidence="7 9" id="KW-0472">Membrane</keyword>
<organism evidence="12 13">
    <name type="scientific">Vitrella brassicaformis (strain CCMP3155)</name>
    <dbReference type="NCBI Taxonomy" id="1169540"/>
    <lineage>
        <taxon>Eukaryota</taxon>
        <taxon>Sar</taxon>
        <taxon>Alveolata</taxon>
        <taxon>Colpodellida</taxon>
        <taxon>Vitrellaceae</taxon>
        <taxon>Vitrella</taxon>
    </lineage>
</organism>
<evidence type="ECO:0000256" key="6">
    <source>
        <dbReference type="ARBA" id="ARBA00022989"/>
    </source>
</evidence>
<dbReference type="GO" id="GO:0005347">
    <property type="term" value="F:ATP transmembrane transporter activity"/>
    <property type="evidence" value="ECO:0007669"/>
    <property type="project" value="InterPro"/>
</dbReference>
<dbReference type="GO" id="GO:0007031">
    <property type="term" value="P:peroxisome organization"/>
    <property type="evidence" value="ECO:0007669"/>
    <property type="project" value="TreeGrafter"/>
</dbReference>
<dbReference type="InterPro" id="IPR045900">
    <property type="entry name" value="Peroxisomal_Ade_carrier"/>
</dbReference>
<evidence type="ECO:0000256" key="8">
    <source>
        <dbReference type="ARBA" id="ARBA00023140"/>
    </source>
</evidence>
<evidence type="ECO:0000256" key="11">
    <source>
        <dbReference type="SAM" id="MobiDB-lite"/>
    </source>
</evidence>
<evidence type="ECO:0000256" key="9">
    <source>
        <dbReference type="PROSITE-ProRule" id="PRU00282"/>
    </source>
</evidence>
<protein>
    <submittedName>
        <fullName evidence="12">Uncharacterized protein</fullName>
    </submittedName>
</protein>
<dbReference type="PANTHER" id="PTHR46650">
    <property type="entry name" value="PEROXISOMAL ADENINE NUCLEOTIDE TRANSPORTER 1"/>
    <property type="match status" value="1"/>
</dbReference>
<dbReference type="Gene3D" id="1.50.40.10">
    <property type="entry name" value="Mitochondrial carrier domain"/>
    <property type="match status" value="2"/>
</dbReference>
<proteinExistence type="inferred from homology"/>
<reference evidence="12 13" key="1">
    <citation type="submission" date="2014-11" db="EMBL/GenBank/DDBJ databases">
        <authorList>
            <person name="Zhu J."/>
            <person name="Qi W."/>
            <person name="Song R."/>
        </authorList>
    </citation>
    <scope>NUCLEOTIDE SEQUENCE [LARGE SCALE GENOMIC DNA]</scope>
</reference>
<dbReference type="InterPro" id="IPR018108">
    <property type="entry name" value="MCP_transmembrane"/>
</dbReference>
<feature type="compositionally biased region" description="Basic and acidic residues" evidence="11">
    <location>
        <begin position="321"/>
        <end position="333"/>
    </location>
</feature>
<feature type="repeat" description="Solcar" evidence="9">
    <location>
        <begin position="96"/>
        <end position="176"/>
    </location>
</feature>
<dbReference type="PANTHER" id="PTHR46650:SF1">
    <property type="entry name" value="PEROXISOMAL ADENINE NUCLEOTIDE TRANSPORTER 1"/>
    <property type="match status" value="1"/>
</dbReference>
<evidence type="ECO:0000313" key="13">
    <source>
        <dbReference type="Proteomes" id="UP000041254"/>
    </source>
</evidence>
<dbReference type="Proteomes" id="UP000041254">
    <property type="component" value="Unassembled WGS sequence"/>
</dbReference>
<dbReference type="GO" id="GO:0015217">
    <property type="term" value="F:ADP transmembrane transporter activity"/>
    <property type="evidence" value="ECO:0007669"/>
    <property type="project" value="InterPro"/>
</dbReference>
<dbReference type="STRING" id="1169540.A0A0G4EQ32"/>
<dbReference type="SUPFAM" id="SSF103506">
    <property type="entry name" value="Mitochondrial carrier"/>
    <property type="match status" value="2"/>
</dbReference>
<evidence type="ECO:0000256" key="3">
    <source>
        <dbReference type="ARBA" id="ARBA00022448"/>
    </source>
</evidence>
<feature type="region of interest" description="Disordered" evidence="11">
    <location>
        <begin position="290"/>
        <end position="361"/>
    </location>
</feature>
<feature type="repeat" description="Solcar" evidence="9">
    <location>
        <begin position="391"/>
        <end position="481"/>
    </location>
</feature>
<dbReference type="EMBL" id="CDMY01000282">
    <property type="protein sequence ID" value="CEL99534.1"/>
    <property type="molecule type" value="Genomic_DNA"/>
</dbReference>
<comment type="subcellular location">
    <subcellularLocation>
        <location evidence="1">Peroxisome membrane</location>
        <topology evidence="1">Multi-pass membrane protein</topology>
    </subcellularLocation>
</comment>
<dbReference type="Pfam" id="PF00153">
    <property type="entry name" value="Mito_carr"/>
    <property type="match status" value="3"/>
</dbReference>
<keyword evidence="4 9" id="KW-0812">Transmembrane</keyword>
<dbReference type="AlphaFoldDB" id="A0A0G4EQ32"/>
<evidence type="ECO:0000256" key="5">
    <source>
        <dbReference type="ARBA" id="ARBA00022737"/>
    </source>
</evidence>
<keyword evidence="13" id="KW-1185">Reference proteome</keyword>
<evidence type="ECO:0000256" key="1">
    <source>
        <dbReference type="ARBA" id="ARBA00004585"/>
    </source>
</evidence>
<dbReference type="InParanoid" id="A0A0G4EQ32"/>